<organism evidence="3 4">
    <name type="scientific">Dendrothele bispora (strain CBS 962.96)</name>
    <dbReference type="NCBI Taxonomy" id="1314807"/>
    <lineage>
        <taxon>Eukaryota</taxon>
        <taxon>Fungi</taxon>
        <taxon>Dikarya</taxon>
        <taxon>Basidiomycota</taxon>
        <taxon>Agaricomycotina</taxon>
        <taxon>Agaricomycetes</taxon>
        <taxon>Agaricomycetidae</taxon>
        <taxon>Agaricales</taxon>
        <taxon>Agaricales incertae sedis</taxon>
        <taxon>Dendrothele</taxon>
    </lineage>
</organism>
<evidence type="ECO:0000313" key="3">
    <source>
        <dbReference type="EMBL" id="THU92806.1"/>
    </source>
</evidence>
<keyword evidence="2" id="KW-1133">Transmembrane helix</keyword>
<proteinExistence type="predicted"/>
<name>A0A4S8LTD6_DENBC</name>
<dbReference type="Proteomes" id="UP000297245">
    <property type="component" value="Unassembled WGS sequence"/>
</dbReference>
<keyword evidence="2" id="KW-0472">Membrane</keyword>
<accession>A0A4S8LTD6</accession>
<keyword evidence="2" id="KW-0812">Transmembrane</keyword>
<dbReference type="OrthoDB" id="3266934at2759"/>
<evidence type="ECO:0000256" key="1">
    <source>
        <dbReference type="SAM" id="MobiDB-lite"/>
    </source>
</evidence>
<protein>
    <submittedName>
        <fullName evidence="3">Uncharacterized protein</fullName>
    </submittedName>
</protein>
<dbReference type="AlphaFoldDB" id="A0A4S8LTD6"/>
<keyword evidence="4" id="KW-1185">Reference proteome</keyword>
<evidence type="ECO:0000313" key="4">
    <source>
        <dbReference type="Proteomes" id="UP000297245"/>
    </source>
</evidence>
<evidence type="ECO:0000256" key="2">
    <source>
        <dbReference type="SAM" id="Phobius"/>
    </source>
</evidence>
<feature type="transmembrane region" description="Helical" evidence="2">
    <location>
        <begin position="269"/>
        <end position="288"/>
    </location>
</feature>
<gene>
    <name evidence="3" type="ORF">K435DRAFT_862124</name>
</gene>
<dbReference type="EMBL" id="ML179267">
    <property type="protein sequence ID" value="THU92806.1"/>
    <property type="molecule type" value="Genomic_DNA"/>
</dbReference>
<sequence>MTLELDALSVVSNTVSLDLCNPPLESTHFRALTISYTKYFSEMTKLVAVPQVQATGTNSASSAGATPVLFFSISGTTFTTCTSADISWNFAGPVENITLTVTNVNITQQAAPSPSSSAFFTSGTTTLTSIDQSQGSGSVSDFNVDDGSLHHLRRRLRLTSQKRGVLGIPTEIATSMLFDIPGDDSSNPDSPPRLLSTLSTSINLTSEVYTWDQVYVPQGWYQLIATASNPITAEYTNFVAHSASFFVSNGSDTSCLITSIAHTPFARCFLAGLIALITLMAISLLILWRQLKRKKPSISSTAAVLESQGRDSYHLDVTSPAGTDNDRDGPGPQSGLFVNIEAATSERLPESSVQRDSESIFSTSLTTNPCFLQSIQSIPSTIKKHFNASCCKY</sequence>
<feature type="region of interest" description="Disordered" evidence="1">
    <location>
        <begin position="315"/>
        <end position="335"/>
    </location>
</feature>
<reference evidence="3 4" key="1">
    <citation type="journal article" date="2019" name="Nat. Ecol. Evol.">
        <title>Megaphylogeny resolves global patterns of mushroom evolution.</title>
        <authorList>
            <person name="Varga T."/>
            <person name="Krizsan K."/>
            <person name="Foldi C."/>
            <person name="Dima B."/>
            <person name="Sanchez-Garcia M."/>
            <person name="Sanchez-Ramirez S."/>
            <person name="Szollosi G.J."/>
            <person name="Szarkandi J.G."/>
            <person name="Papp V."/>
            <person name="Albert L."/>
            <person name="Andreopoulos W."/>
            <person name="Angelini C."/>
            <person name="Antonin V."/>
            <person name="Barry K.W."/>
            <person name="Bougher N.L."/>
            <person name="Buchanan P."/>
            <person name="Buyck B."/>
            <person name="Bense V."/>
            <person name="Catcheside P."/>
            <person name="Chovatia M."/>
            <person name="Cooper J."/>
            <person name="Damon W."/>
            <person name="Desjardin D."/>
            <person name="Finy P."/>
            <person name="Geml J."/>
            <person name="Haridas S."/>
            <person name="Hughes K."/>
            <person name="Justo A."/>
            <person name="Karasinski D."/>
            <person name="Kautmanova I."/>
            <person name="Kiss B."/>
            <person name="Kocsube S."/>
            <person name="Kotiranta H."/>
            <person name="LaButti K.M."/>
            <person name="Lechner B.E."/>
            <person name="Liimatainen K."/>
            <person name="Lipzen A."/>
            <person name="Lukacs Z."/>
            <person name="Mihaltcheva S."/>
            <person name="Morgado L.N."/>
            <person name="Niskanen T."/>
            <person name="Noordeloos M.E."/>
            <person name="Ohm R.A."/>
            <person name="Ortiz-Santana B."/>
            <person name="Ovrebo C."/>
            <person name="Racz N."/>
            <person name="Riley R."/>
            <person name="Savchenko A."/>
            <person name="Shiryaev A."/>
            <person name="Soop K."/>
            <person name="Spirin V."/>
            <person name="Szebenyi C."/>
            <person name="Tomsovsky M."/>
            <person name="Tulloss R.E."/>
            <person name="Uehling J."/>
            <person name="Grigoriev I.V."/>
            <person name="Vagvolgyi C."/>
            <person name="Papp T."/>
            <person name="Martin F.M."/>
            <person name="Miettinen O."/>
            <person name="Hibbett D.S."/>
            <person name="Nagy L.G."/>
        </authorList>
    </citation>
    <scope>NUCLEOTIDE SEQUENCE [LARGE SCALE GENOMIC DNA]</scope>
    <source>
        <strain evidence="3 4">CBS 962.96</strain>
    </source>
</reference>